<feature type="compositionally biased region" description="Basic and acidic residues" evidence="1">
    <location>
        <begin position="152"/>
        <end position="161"/>
    </location>
</feature>
<accession>A0A653B2M0</accession>
<gene>
    <name evidence="2" type="ORF">POT9AD_1805</name>
</gene>
<proteinExistence type="predicted"/>
<evidence type="ECO:0000313" key="2">
    <source>
        <dbReference type="EMBL" id="VDN62785.1"/>
    </source>
</evidence>
<reference evidence="2" key="1">
    <citation type="submission" date="2018-11" db="EMBL/GenBank/DDBJ databases">
        <authorList>
            <consortium name="Genoscope - CEA"/>
            <person name="William W."/>
        </authorList>
    </citation>
    <scope>NUCLEOTIDE SEQUENCE [LARGE SCALE GENOMIC DNA]</scope>
    <source>
        <strain evidence="2">T9AD</strain>
    </source>
</reference>
<sequence>MPGPWPGGGRDDSDRSDVRWLVRRHRWFADDWQAPRQPEPDGVAGGLLEFADGGAGRRDQQLAAFLSGAVCRTGPGRPDPGAGFHAPVVPRMSGHIGLREEARAGHLLARRIAWLFRDARHGQWCCADVDSRRDEQEVFRDDIQTRRGPGRPADRQRGAGR</sequence>
<feature type="region of interest" description="Disordered" evidence="1">
    <location>
        <begin position="136"/>
        <end position="161"/>
    </location>
</feature>
<name>A0A653B2M0_ECTOL</name>
<dbReference type="EMBL" id="LR130779">
    <property type="protein sequence ID" value="VDN62785.1"/>
    <property type="molecule type" value="Genomic_DNA"/>
</dbReference>
<protein>
    <submittedName>
        <fullName evidence="2">Uncharacterized protein</fullName>
    </submittedName>
</protein>
<feature type="compositionally biased region" description="Basic and acidic residues" evidence="1">
    <location>
        <begin position="136"/>
        <end position="145"/>
    </location>
</feature>
<dbReference type="AlphaFoldDB" id="A0A653B2M0"/>
<organism evidence="2">
    <name type="scientific">Ectopseudomonas oleovorans</name>
    <name type="common">Pseudomonas oleovorans</name>
    <dbReference type="NCBI Taxonomy" id="301"/>
    <lineage>
        <taxon>Bacteria</taxon>
        <taxon>Pseudomonadati</taxon>
        <taxon>Pseudomonadota</taxon>
        <taxon>Gammaproteobacteria</taxon>
        <taxon>Pseudomonadales</taxon>
        <taxon>Pseudomonadaceae</taxon>
        <taxon>Ectopseudomonas</taxon>
    </lineage>
</organism>
<evidence type="ECO:0000256" key="1">
    <source>
        <dbReference type="SAM" id="MobiDB-lite"/>
    </source>
</evidence>